<feature type="compositionally biased region" description="Low complexity" evidence="1">
    <location>
        <begin position="165"/>
        <end position="176"/>
    </location>
</feature>
<feature type="compositionally biased region" description="Acidic residues" evidence="1">
    <location>
        <begin position="272"/>
        <end position="281"/>
    </location>
</feature>
<proteinExistence type="predicted"/>
<name>A0ABQ4ZAN3_9ASTR</name>
<organism evidence="2 3">
    <name type="scientific">Tanacetum coccineum</name>
    <dbReference type="NCBI Taxonomy" id="301880"/>
    <lineage>
        <taxon>Eukaryota</taxon>
        <taxon>Viridiplantae</taxon>
        <taxon>Streptophyta</taxon>
        <taxon>Embryophyta</taxon>
        <taxon>Tracheophyta</taxon>
        <taxon>Spermatophyta</taxon>
        <taxon>Magnoliopsida</taxon>
        <taxon>eudicotyledons</taxon>
        <taxon>Gunneridae</taxon>
        <taxon>Pentapetalae</taxon>
        <taxon>asterids</taxon>
        <taxon>campanulids</taxon>
        <taxon>Asterales</taxon>
        <taxon>Asteraceae</taxon>
        <taxon>Asteroideae</taxon>
        <taxon>Anthemideae</taxon>
        <taxon>Anthemidinae</taxon>
        <taxon>Tanacetum</taxon>
    </lineage>
</organism>
<reference evidence="2" key="1">
    <citation type="journal article" date="2022" name="Int. J. Mol. Sci.">
        <title>Draft Genome of Tanacetum Coccineum: Genomic Comparison of Closely Related Tanacetum-Family Plants.</title>
        <authorList>
            <person name="Yamashiro T."/>
            <person name="Shiraishi A."/>
            <person name="Nakayama K."/>
            <person name="Satake H."/>
        </authorList>
    </citation>
    <scope>NUCLEOTIDE SEQUENCE</scope>
</reference>
<evidence type="ECO:0000256" key="1">
    <source>
        <dbReference type="SAM" id="MobiDB-lite"/>
    </source>
</evidence>
<reference evidence="2" key="2">
    <citation type="submission" date="2022-01" db="EMBL/GenBank/DDBJ databases">
        <authorList>
            <person name="Yamashiro T."/>
            <person name="Shiraishi A."/>
            <person name="Satake H."/>
            <person name="Nakayama K."/>
        </authorList>
    </citation>
    <scope>NUCLEOTIDE SEQUENCE</scope>
</reference>
<feature type="compositionally biased region" description="Acidic residues" evidence="1">
    <location>
        <begin position="121"/>
        <end position="135"/>
    </location>
</feature>
<feature type="region of interest" description="Disordered" evidence="1">
    <location>
        <begin position="221"/>
        <end position="298"/>
    </location>
</feature>
<evidence type="ECO:0000313" key="3">
    <source>
        <dbReference type="Proteomes" id="UP001151760"/>
    </source>
</evidence>
<feature type="compositionally biased region" description="Low complexity" evidence="1">
    <location>
        <begin position="221"/>
        <end position="234"/>
    </location>
</feature>
<comment type="caution">
    <text evidence="2">The sequence shown here is derived from an EMBL/GenBank/DDBJ whole genome shotgun (WGS) entry which is preliminary data.</text>
</comment>
<keyword evidence="3" id="KW-1185">Reference proteome</keyword>
<accession>A0ABQ4ZAN3</accession>
<evidence type="ECO:0000313" key="2">
    <source>
        <dbReference type="EMBL" id="GJS85928.1"/>
    </source>
</evidence>
<sequence>MLITICKQSYADNLSNDILWEYLYPYRVITGHVYPAHFDSEIISQTVGAQSSRVPTPLLDDPYVAVRQAHLAYTDTMSRPVEDLKETEVPQPLLVIPSLVLLSDNLHSIVGQAHTSATVDTESELEEAPSETEEFEASKPSDTRITSSHSPASSDSIAPLLPNYPLTQTLATPTPTRVSFDRRTARIAVRTQPSLSPGMSARIAEAVALSPSSFRKRYSSSYETSSLSSPLALPSRKRYRGTSELVEDTKDESSDSDTERDGSKDEGHSLEDEGPSSEEEEAAPKGQQQAVPAEDTTVDEPLRLGYVALRHCELVVGEGEMPSTFEVGQSSRSVPKHEGAERISAFKQLTLVTWVDPEDGRVYTDIVTYVPPVAPVQTPPSHEWLSGSLPVSPSSPAVPTLVASPVTSPAATKAVDEDEFLEVGARLELHESILYDHIQRLDALPPALFKGYDRDLMELYTRSGAIRDEIFSENHDLRMQITEERRERLELTDHVARIERRQEYRGE</sequence>
<feature type="compositionally biased region" description="Basic and acidic residues" evidence="1">
    <location>
        <begin position="247"/>
        <end position="271"/>
    </location>
</feature>
<gene>
    <name evidence="2" type="ORF">Tco_0752469</name>
</gene>
<dbReference type="EMBL" id="BQNB010011086">
    <property type="protein sequence ID" value="GJS85928.1"/>
    <property type="molecule type" value="Genomic_DNA"/>
</dbReference>
<dbReference type="Proteomes" id="UP001151760">
    <property type="component" value="Unassembled WGS sequence"/>
</dbReference>
<feature type="region of interest" description="Disordered" evidence="1">
    <location>
        <begin position="113"/>
        <end position="178"/>
    </location>
</feature>
<feature type="compositionally biased region" description="Low complexity" evidence="1">
    <location>
        <begin position="147"/>
        <end position="156"/>
    </location>
</feature>
<protein>
    <submittedName>
        <fullName evidence="2">Uncharacterized protein</fullName>
    </submittedName>
</protein>